<dbReference type="EMBL" id="CM001221">
    <property type="protein sequence ID" value="AES96883.2"/>
    <property type="molecule type" value="Genomic_DNA"/>
</dbReference>
<feature type="compositionally biased region" description="Basic and acidic residues" evidence="1">
    <location>
        <begin position="58"/>
        <end position="71"/>
    </location>
</feature>
<dbReference type="HOGENOM" id="CLU_748786_0_0_1"/>
<reference evidence="4" key="3">
    <citation type="submission" date="2015-04" db="UniProtKB">
        <authorList>
            <consortium name="EnsemblPlants"/>
        </authorList>
    </citation>
    <scope>IDENTIFICATION</scope>
    <source>
        <strain evidence="4">cv. Jemalong A17</strain>
    </source>
</reference>
<reference evidence="3 5" key="2">
    <citation type="journal article" date="2014" name="BMC Genomics">
        <title>An improved genome release (version Mt4.0) for the model legume Medicago truncatula.</title>
        <authorList>
            <person name="Tang H."/>
            <person name="Krishnakumar V."/>
            <person name="Bidwell S."/>
            <person name="Rosen B."/>
            <person name="Chan A."/>
            <person name="Zhou S."/>
            <person name="Gentzbittel L."/>
            <person name="Childs K.L."/>
            <person name="Yandell M."/>
            <person name="Gundlach H."/>
            <person name="Mayer K.F."/>
            <person name="Schwartz D.C."/>
            <person name="Town C.D."/>
        </authorList>
    </citation>
    <scope>GENOME REANNOTATION</scope>
    <source>
        <strain evidence="4 5">cv. Jemalong A17</strain>
    </source>
</reference>
<evidence type="ECO:0000313" key="4">
    <source>
        <dbReference type="EnsemblPlants" id="AES96883"/>
    </source>
</evidence>
<proteinExistence type="predicted"/>
<evidence type="ECO:0000313" key="3">
    <source>
        <dbReference type="EMBL" id="AES96883.2"/>
    </source>
</evidence>
<keyword evidence="2 3" id="KW-0812">Transmembrane</keyword>
<accession>A0A0C3XIP7</accession>
<dbReference type="PaxDb" id="3880-AES96883"/>
<gene>
    <name evidence="3" type="ordered locus">MTR_5g042720</name>
</gene>
<evidence type="ECO:0000313" key="5">
    <source>
        <dbReference type="Proteomes" id="UP000002051"/>
    </source>
</evidence>
<evidence type="ECO:0000256" key="2">
    <source>
        <dbReference type="SAM" id="Phobius"/>
    </source>
</evidence>
<dbReference type="AlphaFoldDB" id="G7JWL1"/>
<organism evidence="3 5">
    <name type="scientific">Medicago truncatula</name>
    <name type="common">Barrel medic</name>
    <name type="synonym">Medicago tribuloides</name>
    <dbReference type="NCBI Taxonomy" id="3880"/>
    <lineage>
        <taxon>Eukaryota</taxon>
        <taxon>Viridiplantae</taxon>
        <taxon>Streptophyta</taxon>
        <taxon>Embryophyta</taxon>
        <taxon>Tracheophyta</taxon>
        <taxon>Spermatophyta</taxon>
        <taxon>Magnoliopsida</taxon>
        <taxon>eudicotyledons</taxon>
        <taxon>Gunneridae</taxon>
        <taxon>Pentapetalae</taxon>
        <taxon>rosids</taxon>
        <taxon>fabids</taxon>
        <taxon>Fabales</taxon>
        <taxon>Fabaceae</taxon>
        <taxon>Papilionoideae</taxon>
        <taxon>50 kb inversion clade</taxon>
        <taxon>NPAAA clade</taxon>
        <taxon>Hologalegina</taxon>
        <taxon>IRL clade</taxon>
        <taxon>Trifolieae</taxon>
        <taxon>Medicago</taxon>
    </lineage>
</organism>
<dbReference type="Proteomes" id="UP000002051">
    <property type="component" value="Chromosome 5"/>
</dbReference>
<accession>G7JWL1</accession>
<dbReference type="EnsemblPlants" id="AES96883">
    <property type="protein sequence ID" value="AES96883"/>
    <property type="gene ID" value="MTR_5g042720"/>
</dbReference>
<feature type="transmembrane region" description="Helical" evidence="2">
    <location>
        <begin position="343"/>
        <end position="367"/>
    </location>
</feature>
<feature type="compositionally biased region" description="Basic and acidic residues" evidence="1">
    <location>
        <begin position="135"/>
        <end position="144"/>
    </location>
</feature>
<keyword evidence="5" id="KW-1185">Reference proteome</keyword>
<feature type="region of interest" description="Disordered" evidence="1">
    <location>
        <begin position="52"/>
        <end position="71"/>
    </location>
</feature>
<feature type="region of interest" description="Disordered" evidence="1">
    <location>
        <begin position="123"/>
        <end position="144"/>
    </location>
</feature>
<reference evidence="3 5" key="1">
    <citation type="journal article" date="2011" name="Nature">
        <title>The Medicago genome provides insight into the evolution of rhizobial symbioses.</title>
        <authorList>
            <person name="Young N.D."/>
            <person name="Debelle F."/>
            <person name="Oldroyd G.E."/>
            <person name="Geurts R."/>
            <person name="Cannon S.B."/>
            <person name="Udvardi M.K."/>
            <person name="Benedito V.A."/>
            <person name="Mayer K.F."/>
            <person name="Gouzy J."/>
            <person name="Schoof H."/>
            <person name="Van de Peer Y."/>
            <person name="Proost S."/>
            <person name="Cook D.R."/>
            <person name="Meyers B.C."/>
            <person name="Spannagl M."/>
            <person name="Cheung F."/>
            <person name="De Mita S."/>
            <person name="Krishnakumar V."/>
            <person name="Gundlach H."/>
            <person name="Zhou S."/>
            <person name="Mudge J."/>
            <person name="Bharti A.K."/>
            <person name="Murray J.D."/>
            <person name="Naoumkina M.A."/>
            <person name="Rosen B."/>
            <person name="Silverstein K.A."/>
            <person name="Tang H."/>
            <person name="Rombauts S."/>
            <person name="Zhao P.X."/>
            <person name="Zhou P."/>
            <person name="Barbe V."/>
            <person name="Bardou P."/>
            <person name="Bechner M."/>
            <person name="Bellec A."/>
            <person name="Berger A."/>
            <person name="Berges H."/>
            <person name="Bidwell S."/>
            <person name="Bisseling T."/>
            <person name="Choisne N."/>
            <person name="Couloux A."/>
            <person name="Denny R."/>
            <person name="Deshpande S."/>
            <person name="Dai X."/>
            <person name="Doyle J.J."/>
            <person name="Dudez A.M."/>
            <person name="Farmer A.D."/>
            <person name="Fouteau S."/>
            <person name="Franken C."/>
            <person name="Gibelin C."/>
            <person name="Gish J."/>
            <person name="Goldstein S."/>
            <person name="Gonzalez A.J."/>
            <person name="Green P.J."/>
            <person name="Hallab A."/>
            <person name="Hartog M."/>
            <person name="Hua A."/>
            <person name="Humphray S.J."/>
            <person name="Jeong D.H."/>
            <person name="Jing Y."/>
            <person name="Jocker A."/>
            <person name="Kenton S.M."/>
            <person name="Kim D.J."/>
            <person name="Klee K."/>
            <person name="Lai H."/>
            <person name="Lang C."/>
            <person name="Lin S."/>
            <person name="Macmil S.L."/>
            <person name="Magdelenat G."/>
            <person name="Matthews L."/>
            <person name="McCorrison J."/>
            <person name="Monaghan E.L."/>
            <person name="Mun J.H."/>
            <person name="Najar F.Z."/>
            <person name="Nicholson C."/>
            <person name="Noirot C."/>
            <person name="O'Bleness M."/>
            <person name="Paule C.R."/>
            <person name="Poulain J."/>
            <person name="Prion F."/>
            <person name="Qin B."/>
            <person name="Qu C."/>
            <person name="Retzel E.F."/>
            <person name="Riddle C."/>
            <person name="Sallet E."/>
            <person name="Samain S."/>
            <person name="Samson N."/>
            <person name="Sanders I."/>
            <person name="Saurat O."/>
            <person name="Scarpelli C."/>
            <person name="Schiex T."/>
            <person name="Segurens B."/>
            <person name="Severin A.J."/>
            <person name="Sherrier D.J."/>
            <person name="Shi R."/>
            <person name="Sims S."/>
            <person name="Singer S.R."/>
            <person name="Sinharoy S."/>
            <person name="Sterck L."/>
            <person name="Viollet A."/>
            <person name="Wang B.B."/>
            <person name="Wang K."/>
            <person name="Wang M."/>
            <person name="Wang X."/>
            <person name="Warfsmann J."/>
            <person name="Weissenbach J."/>
            <person name="White D.D."/>
            <person name="White J.D."/>
            <person name="Wiley G.B."/>
            <person name="Wincker P."/>
            <person name="Xing Y."/>
            <person name="Yang L."/>
            <person name="Yao Z."/>
            <person name="Ying F."/>
            <person name="Zhai J."/>
            <person name="Zhou L."/>
            <person name="Zuber A."/>
            <person name="Denarie J."/>
            <person name="Dixon R.A."/>
            <person name="May G.D."/>
            <person name="Schwartz D.C."/>
            <person name="Rogers J."/>
            <person name="Quetier F."/>
            <person name="Town C.D."/>
            <person name="Roe B.A."/>
        </authorList>
    </citation>
    <scope>NUCLEOTIDE SEQUENCE [LARGE SCALE GENOMIC DNA]</scope>
    <source>
        <strain evidence="3">A17</strain>
        <strain evidence="4 5">cv. Jemalong A17</strain>
    </source>
</reference>
<keyword evidence="2" id="KW-0472">Membrane</keyword>
<keyword evidence="2" id="KW-1133">Transmembrane helix</keyword>
<protein>
    <submittedName>
        <fullName evidence="3">Transmembrane protein, putative</fullName>
    </submittedName>
</protein>
<name>G7JWL1_MEDTR</name>
<evidence type="ECO:0000256" key="1">
    <source>
        <dbReference type="SAM" id="MobiDB-lite"/>
    </source>
</evidence>
<sequence length="370" mass="41839">MELQGVKVLGTVISYEPSLNLFKVRYKDDDYPEEHIGLGVILDNMVQQIPEPSNISEKSGESKMLEGEQEKDASIGHNICKDFEDLHIKMDGNDNDKYFVNGVEVGSSLAGAINKITVETCGEKEDANRVQPSDNPEKDKSVPEPRKIIGCDIYKEFKGVKVLGTVINFMPSANLFEVLYKNDNRMEYLTLDEILKNMANKEDIWRVQQVSAPPPSNTAYMATETQMKKIVVAGETSTSKRRKGNFSIGAYSSRVGMDIEQPEVNPLEEDMNKEKSNSAQTYTKTEGKIEGKPWYSKKENATKTEPYEPYQFVGLFICKEHNGVRCLGTIQGYNPEMNNKLRVWFSLIYTTYSVSLIIIVAFTMFFFSVI</sequence>